<comment type="caution">
    <text evidence="2">The sequence shown here is derived from an EMBL/GenBank/DDBJ whole genome shotgun (WGS) entry which is preliminary data.</text>
</comment>
<dbReference type="PANTHER" id="PTHR28678">
    <property type="entry name" value="CODANIN-1"/>
    <property type="match status" value="1"/>
</dbReference>
<dbReference type="PANTHER" id="PTHR28678:SF1">
    <property type="entry name" value="CODANIN-1"/>
    <property type="match status" value="1"/>
</dbReference>
<dbReference type="Pfam" id="PF15296">
    <property type="entry name" value="Codanin-1_C"/>
    <property type="match status" value="1"/>
</dbReference>
<dbReference type="EMBL" id="JASSZA010000008">
    <property type="protein sequence ID" value="KAK2103607.1"/>
    <property type="molecule type" value="Genomic_DNA"/>
</dbReference>
<proteinExistence type="predicted"/>
<accession>A0ABQ9V2K1</accession>
<dbReference type="Proteomes" id="UP001266305">
    <property type="component" value="Unassembled WGS sequence"/>
</dbReference>
<organism evidence="2 3">
    <name type="scientific">Saguinus oedipus</name>
    <name type="common">Cotton-top tamarin</name>
    <name type="synonym">Oedipomidas oedipus</name>
    <dbReference type="NCBI Taxonomy" id="9490"/>
    <lineage>
        <taxon>Eukaryota</taxon>
        <taxon>Metazoa</taxon>
        <taxon>Chordata</taxon>
        <taxon>Craniata</taxon>
        <taxon>Vertebrata</taxon>
        <taxon>Euteleostomi</taxon>
        <taxon>Mammalia</taxon>
        <taxon>Eutheria</taxon>
        <taxon>Euarchontoglires</taxon>
        <taxon>Primates</taxon>
        <taxon>Haplorrhini</taxon>
        <taxon>Platyrrhini</taxon>
        <taxon>Cebidae</taxon>
        <taxon>Callitrichinae</taxon>
        <taxon>Saguinus</taxon>
    </lineage>
</organism>
<gene>
    <name evidence="2" type="primary">CDAN1_2</name>
    <name evidence="2" type="ORF">P7K49_017463</name>
</gene>
<sequence>MPVVDQQLLYTCCPYIGELRKLLALWVSGSSGRSGGFVRKITPTTTTSSLGAQPPQTSQGLQVVSQRVGVGLKRLTQFEGNSEQISLNLQPLSDSPSNHPQTCCLYYRATLVADLVRQAESLLQEQLVTQGEEGGDPAQLLEILYSRLCPHGAQALALGRE</sequence>
<name>A0ABQ9V2K1_SAGOE</name>
<evidence type="ECO:0000313" key="2">
    <source>
        <dbReference type="EMBL" id="KAK2103607.1"/>
    </source>
</evidence>
<feature type="domain" description="Codanin-1 C-terminal" evidence="1">
    <location>
        <begin position="2"/>
        <end position="62"/>
    </location>
</feature>
<keyword evidence="3" id="KW-1185">Reference proteome</keyword>
<dbReference type="InterPro" id="IPR040031">
    <property type="entry name" value="Codanin-1"/>
</dbReference>
<evidence type="ECO:0000313" key="3">
    <source>
        <dbReference type="Proteomes" id="UP001266305"/>
    </source>
</evidence>
<protein>
    <submittedName>
        <fullName evidence="2">Codanin-1</fullName>
    </submittedName>
</protein>
<evidence type="ECO:0000259" key="1">
    <source>
        <dbReference type="Pfam" id="PF15296"/>
    </source>
</evidence>
<dbReference type="InterPro" id="IPR028171">
    <property type="entry name" value="Codanin-1_C"/>
</dbReference>
<reference evidence="2 3" key="1">
    <citation type="submission" date="2023-05" db="EMBL/GenBank/DDBJ databases">
        <title>B98-5 Cell Line De Novo Hybrid Assembly: An Optical Mapping Approach.</title>
        <authorList>
            <person name="Kananen K."/>
            <person name="Auerbach J.A."/>
            <person name="Kautto E."/>
            <person name="Blachly J.S."/>
        </authorList>
    </citation>
    <scope>NUCLEOTIDE SEQUENCE [LARGE SCALE GENOMIC DNA]</scope>
    <source>
        <strain evidence="2">B95-8</strain>
        <tissue evidence="2">Cell line</tissue>
    </source>
</reference>